<proteinExistence type="inferred from homology"/>
<dbReference type="PANTHER" id="PTHR12818">
    <property type="entry name" value="TRNA (ADENINE(37)-N6)-METHYLTRANSFERASE"/>
    <property type="match status" value="1"/>
</dbReference>
<dbReference type="RefSeq" id="WP_193906994.1">
    <property type="nucleotide sequence ID" value="NZ_PRDL01000001.1"/>
</dbReference>
<name>A0A928V4T6_9GAMM</name>
<reference evidence="4" key="1">
    <citation type="submission" date="2018-07" db="EMBL/GenBank/DDBJ databases">
        <title>Genome assembly of strain Ka43.</title>
        <authorList>
            <person name="Kukolya J."/>
            <person name="Nagy I."/>
            <person name="Horvath B."/>
            <person name="Toth A."/>
        </authorList>
    </citation>
    <scope>NUCLEOTIDE SEQUENCE</scope>
    <source>
        <strain evidence="4">KB43</strain>
    </source>
</reference>
<keyword evidence="1" id="KW-0949">S-adenosyl-L-methionine</keyword>
<evidence type="ECO:0000256" key="1">
    <source>
        <dbReference type="ARBA" id="ARBA00022691"/>
    </source>
</evidence>
<sequence length="238" mass="26802">MEFSFPAIGILRSCFNEKFATPRQPGLAAHATARLEFLPPYNQPEALEGLETCSHIWVQFVFHANQRKTWSAKVRPPRLGGNRSMGVFATRSPVRPSPIGLSVVKLEAVHCEGDRCWLELSGIDMIDGTPVLDIKPYVPYVDCVTNATNFFADQPPPLLPVTFGHEAETRLAQLEQSNRSLYGNLRTLLVEVLQQDPRPAYQQPDAERIYGARLCDVNVRWRYDTLSNPLVIEVIDIN</sequence>
<accession>A0A928V4T6</accession>
<gene>
    <name evidence="4" type="primary">tsaA</name>
    <name evidence="4" type="ORF">C4F51_02920</name>
</gene>
<dbReference type="EMBL" id="PRDL01000001">
    <property type="protein sequence ID" value="MBE8716134.1"/>
    <property type="molecule type" value="Genomic_DNA"/>
</dbReference>
<dbReference type="Pfam" id="PF01980">
    <property type="entry name" value="TrmO_N"/>
    <property type="match status" value="1"/>
</dbReference>
<dbReference type="InterPro" id="IPR040372">
    <property type="entry name" value="YaeB-like"/>
</dbReference>
<dbReference type="SUPFAM" id="SSF118196">
    <property type="entry name" value="YaeB-like"/>
    <property type="match status" value="1"/>
</dbReference>
<dbReference type="CDD" id="cd09281">
    <property type="entry name" value="UPF0066"/>
    <property type="match status" value="1"/>
</dbReference>
<dbReference type="AlphaFoldDB" id="A0A928V4T6"/>
<feature type="domain" description="TsaA-like" evidence="3">
    <location>
        <begin position="5"/>
        <end position="146"/>
    </location>
</feature>
<comment type="similarity">
    <text evidence="2">Belongs to the tRNA methyltransferase O family.</text>
</comment>
<dbReference type="InterPro" id="IPR023370">
    <property type="entry name" value="TrmO-like_N"/>
</dbReference>
<dbReference type="Proteomes" id="UP000652567">
    <property type="component" value="Unassembled WGS sequence"/>
</dbReference>
<dbReference type="GO" id="GO:0089715">
    <property type="term" value="F:tRNA (L-threonylcarbamoyladenosine(37)-C2) methyltransferase activity"/>
    <property type="evidence" value="ECO:0007669"/>
    <property type="project" value="TreeGrafter"/>
</dbReference>
<dbReference type="InterPro" id="IPR036414">
    <property type="entry name" value="YaeB_N_sf"/>
</dbReference>
<evidence type="ECO:0000256" key="2">
    <source>
        <dbReference type="ARBA" id="ARBA00033753"/>
    </source>
</evidence>
<comment type="caution">
    <text evidence="4">The sequence shown here is derived from an EMBL/GenBank/DDBJ whole genome shotgun (WGS) entry which is preliminary data.</text>
</comment>
<protein>
    <submittedName>
        <fullName evidence="4">tRNA (N6-threonylcarbamoyladenosine(37)-N6)-methyltransferase TrmO</fullName>
    </submittedName>
</protein>
<dbReference type="PROSITE" id="PS51668">
    <property type="entry name" value="TSAA_2"/>
    <property type="match status" value="1"/>
</dbReference>
<evidence type="ECO:0000313" key="4">
    <source>
        <dbReference type="EMBL" id="MBE8716134.1"/>
    </source>
</evidence>
<dbReference type="Gene3D" id="2.40.30.70">
    <property type="entry name" value="YaeB-like"/>
    <property type="match status" value="1"/>
</dbReference>
<dbReference type="Gene3D" id="3.30.2310.10">
    <property type="entry name" value="YaeB-like"/>
    <property type="match status" value="1"/>
</dbReference>
<dbReference type="Pfam" id="PF18389">
    <property type="entry name" value="TrmO_C"/>
    <property type="match status" value="1"/>
</dbReference>
<dbReference type="NCBIfam" id="TIGR00104">
    <property type="entry name" value="tRNA_TsaA"/>
    <property type="match status" value="1"/>
</dbReference>
<dbReference type="InterPro" id="IPR036413">
    <property type="entry name" value="YaeB-like_sf"/>
</dbReference>
<evidence type="ECO:0000259" key="3">
    <source>
        <dbReference type="PROSITE" id="PS51668"/>
    </source>
</evidence>
<dbReference type="InterPro" id="IPR041369">
    <property type="entry name" value="TrmO_C"/>
</dbReference>
<dbReference type="PANTHER" id="PTHR12818:SF0">
    <property type="entry name" value="TRNA (ADENINE(37)-N6)-METHYLTRANSFERASE"/>
    <property type="match status" value="1"/>
</dbReference>
<organism evidence="4 5">
    <name type="scientific">Cellvibrio polysaccharolyticus</name>
    <dbReference type="NCBI Taxonomy" id="2082724"/>
    <lineage>
        <taxon>Bacteria</taxon>
        <taxon>Pseudomonadati</taxon>
        <taxon>Pseudomonadota</taxon>
        <taxon>Gammaproteobacteria</taxon>
        <taxon>Cellvibrionales</taxon>
        <taxon>Cellvibrionaceae</taxon>
        <taxon>Cellvibrio</taxon>
    </lineage>
</organism>
<keyword evidence="5" id="KW-1185">Reference proteome</keyword>
<evidence type="ECO:0000313" key="5">
    <source>
        <dbReference type="Proteomes" id="UP000652567"/>
    </source>
</evidence>